<dbReference type="Proteomes" id="UP000095280">
    <property type="component" value="Unplaced"/>
</dbReference>
<accession>A0A1I8FRU8</accession>
<dbReference type="PANTHER" id="PTHR23011:SF28">
    <property type="entry name" value="CYCLIC NUCLEOTIDE-BINDING DOMAIN CONTAINING PROTEIN"/>
    <property type="match status" value="1"/>
</dbReference>
<dbReference type="InterPro" id="IPR014710">
    <property type="entry name" value="RmlC-like_jellyroll"/>
</dbReference>
<dbReference type="SUPFAM" id="SSF51206">
    <property type="entry name" value="cAMP-binding domain-like"/>
    <property type="match status" value="2"/>
</dbReference>
<organism evidence="3 4">
    <name type="scientific">Macrostomum lignano</name>
    <dbReference type="NCBI Taxonomy" id="282301"/>
    <lineage>
        <taxon>Eukaryota</taxon>
        <taxon>Metazoa</taxon>
        <taxon>Spiralia</taxon>
        <taxon>Lophotrochozoa</taxon>
        <taxon>Platyhelminthes</taxon>
        <taxon>Rhabditophora</taxon>
        <taxon>Macrostomorpha</taxon>
        <taxon>Macrostomida</taxon>
        <taxon>Macrostomidae</taxon>
        <taxon>Macrostomum</taxon>
    </lineage>
</organism>
<dbReference type="WBParaSite" id="maker-unitig_4787-snap-gene-0.2-mRNA-1">
    <property type="protein sequence ID" value="maker-unitig_4787-snap-gene-0.2-mRNA-1"/>
    <property type="gene ID" value="maker-unitig_4787-snap-gene-0.2"/>
</dbReference>
<dbReference type="Gene3D" id="2.60.120.10">
    <property type="entry name" value="Jelly Rolls"/>
    <property type="match status" value="2"/>
</dbReference>
<feature type="region of interest" description="Disordered" evidence="1">
    <location>
        <begin position="52"/>
        <end position="110"/>
    </location>
</feature>
<dbReference type="InterPro" id="IPR000595">
    <property type="entry name" value="cNMP-bd_dom"/>
</dbReference>
<dbReference type="AlphaFoldDB" id="A0A1I8FRU8"/>
<evidence type="ECO:0000256" key="1">
    <source>
        <dbReference type="SAM" id="MobiDB-lite"/>
    </source>
</evidence>
<dbReference type="CDD" id="cd00038">
    <property type="entry name" value="CAP_ED"/>
    <property type="match status" value="1"/>
</dbReference>
<protein>
    <submittedName>
        <fullName evidence="4">Cyclic nucleotide-binding domain-containing protein</fullName>
    </submittedName>
</protein>
<feature type="region of interest" description="Disordered" evidence="1">
    <location>
        <begin position="1"/>
        <end position="25"/>
    </location>
</feature>
<evidence type="ECO:0000313" key="4">
    <source>
        <dbReference type="WBParaSite" id="maker-unitig_4787-snap-gene-0.2-mRNA-1"/>
    </source>
</evidence>
<feature type="compositionally biased region" description="Low complexity" evidence="1">
    <location>
        <begin position="481"/>
        <end position="494"/>
    </location>
</feature>
<keyword evidence="3" id="KW-1185">Reference proteome</keyword>
<dbReference type="InterPro" id="IPR018490">
    <property type="entry name" value="cNMP-bd_dom_sf"/>
</dbReference>
<feature type="domain" description="Cyclic nucleotide-binding" evidence="2">
    <location>
        <begin position="145"/>
        <end position="237"/>
    </location>
</feature>
<evidence type="ECO:0000313" key="3">
    <source>
        <dbReference type="Proteomes" id="UP000095280"/>
    </source>
</evidence>
<dbReference type="Pfam" id="PF00027">
    <property type="entry name" value="cNMP_binding"/>
    <property type="match status" value="1"/>
</dbReference>
<name>A0A1I8FRU8_9PLAT</name>
<dbReference type="PANTHER" id="PTHR23011">
    <property type="entry name" value="CYCLIC NUCLEOTIDE-BINDING DOMAIN CONTAINING PROTEIN"/>
    <property type="match status" value="1"/>
</dbReference>
<sequence length="618" mass="68971">PQHPANRPWRRKRREEASSGSDEISAERLGFLREILLQLESGRRRRPIQLTLPSMPLEGGQPGAAGAAQTKVAHRPPAVPSQPGLQPGGPRGRRGRGSRQRREDQPTAARFYSELDGAELEFDVGDYRFQLGRGTPTGGEAGTCFRAGHPGYSFYVIFSGVVRVSAGPDLPNTEPILLRKGDSFGERSLLFEMPRDVTVTTERLTEFLIVYDDCFFESGLADYLGEQYRRIERFLRSLPQFSGLSTSALADLSHRSTLLEHLDGSVIVGSSQRTQLVWLVVSGSADIYGRVSRLDSAKQSRLAGEEAETSRRLIGWLAEVDARLPRSTAATEAASATARISRNRRAPFLLPGEAAYLAKVGHLTPGKSFGLAAMFDPQSRDLFLVSRGCEVLAVPHQALLAVASRSQLESAHLLYETVPTDRRMRRGCEQQCDWMLYRRREVRATVHRLRVMSDRFDKTHPPLPSTAQQQQQQKRRGQGGTRIPQVQQQQQQQQKQQQQQRIRVTALPRPFTASALHGTSIFEWVIEAFFLIACPGGTTTSDVWLYCVVRLLVLVRLNWAVYDEDTLIPLSPTKGMPALTEISVPTDSECECEKLLAVVTEREMVNESRNSTDDLRLS</sequence>
<evidence type="ECO:0000259" key="2">
    <source>
        <dbReference type="PROSITE" id="PS50042"/>
    </source>
</evidence>
<proteinExistence type="predicted"/>
<reference evidence="4" key="1">
    <citation type="submission" date="2016-11" db="UniProtKB">
        <authorList>
            <consortium name="WormBaseParasite"/>
        </authorList>
    </citation>
    <scope>IDENTIFICATION</scope>
</reference>
<feature type="region of interest" description="Disordered" evidence="1">
    <location>
        <begin position="454"/>
        <end position="494"/>
    </location>
</feature>
<dbReference type="PROSITE" id="PS50042">
    <property type="entry name" value="CNMP_BINDING_3"/>
    <property type="match status" value="1"/>
</dbReference>